<comment type="similarity">
    <text evidence="1">Belongs to the glycosyl hydrolase 25 family.</text>
</comment>
<gene>
    <name evidence="3" type="ORF">FYJ50_06700</name>
</gene>
<dbReference type="EMBL" id="VUMM01000012">
    <property type="protein sequence ID" value="MSS01785.1"/>
    <property type="molecule type" value="Genomic_DNA"/>
</dbReference>
<dbReference type="Proteomes" id="UP000470082">
    <property type="component" value="Unassembled WGS sequence"/>
</dbReference>
<dbReference type="GO" id="GO:0016052">
    <property type="term" value="P:carbohydrate catabolic process"/>
    <property type="evidence" value="ECO:0007669"/>
    <property type="project" value="TreeGrafter"/>
</dbReference>
<dbReference type="InterPro" id="IPR002053">
    <property type="entry name" value="Glyco_hydro_25"/>
</dbReference>
<reference evidence="3 4" key="1">
    <citation type="submission" date="2019-08" db="EMBL/GenBank/DDBJ databases">
        <title>In-depth cultivation of the pig gut microbiome towards novel bacterial diversity and tailored functional studies.</title>
        <authorList>
            <person name="Wylensek D."/>
            <person name="Hitch T.C.A."/>
            <person name="Clavel T."/>
        </authorList>
    </citation>
    <scope>NUCLEOTIDE SEQUENCE [LARGE SCALE GENOMIC DNA]</scope>
    <source>
        <strain evidence="3 4">LKV-178-WT-2G</strain>
    </source>
</reference>
<evidence type="ECO:0000313" key="3">
    <source>
        <dbReference type="EMBL" id="MSS01785.1"/>
    </source>
</evidence>
<name>A0A7X2N3K1_9FIRM</name>
<evidence type="ECO:0000256" key="2">
    <source>
        <dbReference type="SAM" id="Phobius"/>
    </source>
</evidence>
<protein>
    <submittedName>
        <fullName evidence="3">Lysozyme</fullName>
    </submittedName>
</protein>
<dbReference type="PROSITE" id="PS51904">
    <property type="entry name" value="GLYCOSYL_HYDROL_F25_2"/>
    <property type="match status" value="1"/>
</dbReference>
<dbReference type="CDD" id="cd06414">
    <property type="entry name" value="GH25_LytC-like"/>
    <property type="match status" value="1"/>
</dbReference>
<dbReference type="GO" id="GO:0016998">
    <property type="term" value="P:cell wall macromolecule catabolic process"/>
    <property type="evidence" value="ECO:0007669"/>
    <property type="project" value="InterPro"/>
</dbReference>
<evidence type="ECO:0000313" key="4">
    <source>
        <dbReference type="Proteomes" id="UP000470082"/>
    </source>
</evidence>
<keyword evidence="2" id="KW-0812">Transmembrane</keyword>
<accession>A0A7X2N3K1</accession>
<dbReference type="Pfam" id="PF01183">
    <property type="entry name" value="Glyco_hydro_25"/>
    <property type="match status" value="1"/>
</dbReference>
<proteinExistence type="inferred from homology"/>
<comment type="caution">
    <text evidence="3">The sequence shown here is derived from an EMBL/GenBank/DDBJ whole genome shotgun (WGS) entry which is preliminary data.</text>
</comment>
<dbReference type="RefSeq" id="WP_154460384.1">
    <property type="nucleotide sequence ID" value="NZ_VUMM01000012.1"/>
</dbReference>
<keyword evidence="4" id="KW-1185">Reference proteome</keyword>
<dbReference type="SUPFAM" id="SSF51445">
    <property type="entry name" value="(Trans)glycosidases"/>
    <property type="match status" value="1"/>
</dbReference>
<dbReference type="GO" id="GO:0003796">
    <property type="term" value="F:lysozyme activity"/>
    <property type="evidence" value="ECO:0007669"/>
    <property type="project" value="InterPro"/>
</dbReference>
<evidence type="ECO:0000256" key="1">
    <source>
        <dbReference type="ARBA" id="ARBA00010646"/>
    </source>
</evidence>
<feature type="transmembrane region" description="Helical" evidence="2">
    <location>
        <begin position="12"/>
        <end position="35"/>
    </location>
</feature>
<keyword evidence="2" id="KW-1133">Transmembrane helix</keyword>
<organism evidence="3 4">
    <name type="scientific">Floccifex porci</name>
    <dbReference type="NCBI Taxonomy" id="2606629"/>
    <lineage>
        <taxon>Bacteria</taxon>
        <taxon>Bacillati</taxon>
        <taxon>Bacillota</taxon>
        <taxon>Erysipelotrichia</taxon>
        <taxon>Erysipelotrichales</taxon>
        <taxon>Erysipelotrichaceae</taxon>
        <taxon>Floccifex</taxon>
    </lineage>
</organism>
<dbReference type="Gene3D" id="3.20.20.80">
    <property type="entry name" value="Glycosidases"/>
    <property type="match status" value="1"/>
</dbReference>
<dbReference type="GO" id="GO:0009253">
    <property type="term" value="P:peptidoglycan catabolic process"/>
    <property type="evidence" value="ECO:0007669"/>
    <property type="project" value="InterPro"/>
</dbReference>
<sequence>MKKKKRKNVLHRYLILILIFLIIVWISIFLLFGIYRLLTKNSVLYNPDQFIVNKDGRMTFDNNLYSTKTGIDVSSFQREIDWKQVKESGIDFAIIRCGYRGATEGKLHEDTMFKENIEGALKNNIDVGVYFYSTATTEKELQEEIDFVLELIQDYSLEFPVCYDMEYFNENDRLASLSKEKKTQFALDFCKAMEKEGYRTLIYGNKHWLENEFDLEKIKKYDLWYAAYIEKPELNAHFKMWQYSNSGQIDGISTNVDLNLYIE</sequence>
<dbReference type="AlphaFoldDB" id="A0A7X2N3K1"/>
<dbReference type="PANTHER" id="PTHR34135">
    <property type="entry name" value="LYSOZYME"/>
    <property type="match status" value="1"/>
</dbReference>
<dbReference type="PANTHER" id="PTHR34135:SF2">
    <property type="entry name" value="LYSOZYME"/>
    <property type="match status" value="1"/>
</dbReference>
<keyword evidence="2" id="KW-0472">Membrane</keyword>
<dbReference type="InterPro" id="IPR017853">
    <property type="entry name" value="GH"/>
</dbReference>